<evidence type="ECO:0000259" key="7">
    <source>
        <dbReference type="Pfam" id="PF00892"/>
    </source>
</evidence>
<keyword evidence="3 6" id="KW-0812">Transmembrane</keyword>
<evidence type="ECO:0000256" key="6">
    <source>
        <dbReference type="SAM" id="Phobius"/>
    </source>
</evidence>
<keyword evidence="5 6" id="KW-0472">Membrane</keyword>
<feature type="transmembrane region" description="Helical" evidence="6">
    <location>
        <begin position="110"/>
        <end position="127"/>
    </location>
</feature>
<keyword evidence="4 6" id="KW-1133">Transmembrane helix</keyword>
<feature type="transmembrane region" description="Helical" evidence="6">
    <location>
        <begin position="86"/>
        <end position="104"/>
    </location>
</feature>
<feature type="transmembrane region" description="Helical" evidence="6">
    <location>
        <begin position="12"/>
        <end position="33"/>
    </location>
</feature>
<accession>A0A562NQ82</accession>
<dbReference type="PANTHER" id="PTHR22911:SF6">
    <property type="entry name" value="SOLUTE CARRIER FAMILY 35 MEMBER G1"/>
    <property type="match status" value="1"/>
</dbReference>
<feature type="transmembrane region" description="Helical" evidence="6">
    <location>
        <begin position="169"/>
        <end position="188"/>
    </location>
</feature>
<feature type="transmembrane region" description="Helical" evidence="6">
    <location>
        <begin position="256"/>
        <end position="276"/>
    </location>
</feature>
<feature type="domain" description="EamA" evidence="7">
    <location>
        <begin position="15"/>
        <end position="149"/>
    </location>
</feature>
<dbReference type="InterPro" id="IPR000620">
    <property type="entry name" value="EamA_dom"/>
</dbReference>
<feature type="transmembrane region" description="Helical" evidence="6">
    <location>
        <begin position="200"/>
        <end position="221"/>
    </location>
</feature>
<protein>
    <submittedName>
        <fullName evidence="8">Drug/metabolite transporter (DMT)-like permease</fullName>
    </submittedName>
</protein>
<dbReference type="InterPro" id="IPR037185">
    <property type="entry name" value="EmrE-like"/>
</dbReference>
<feature type="transmembrane region" description="Helical" evidence="6">
    <location>
        <begin position="132"/>
        <end position="149"/>
    </location>
</feature>
<evidence type="ECO:0000256" key="2">
    <source>
        <dbReference type="ARBA" id="ARBA00009853"/>
    </source>
</evidence>
<comment type="caution">
    <text evidence="8">The sequence shown here is derived from an EMBL/GenBank/DDBJ whole genome shotgun (WGS) entry which is preliminary data.</text>
</comment>
<reference evidence="8 9" key="1">
    <citation type="journal article" date="2015" name="Stand. Genomic Sci.">
        <title>Genomic Encyclopedia of Bacterial and Archaeal Type Strains, Phase III: the genomes of soil and plant-associated and newly described type strains.</title>
        <authorList>
            <person name="Whitman W.B."/>
            <person name="Woyke T."/>
            <person name="Klenk H.P."/>
            <person name="Zhou Y."/>
            <person name="Lilburn T.G."/>
            <person name="Beck B.J."/>
            <person name="De Vos P."/>
            <person name="Vandamme P."/>
            <person name="Eisen J.A."/>
            <person name="Garrity G."/>
            <person name="Hugenholtz P."/>
            <person name="Kyrpides N.C."/>
        </authorList>
    </citation>
    <scope>NUCLEOTIDE SEQUENCE [LARGE SCALE GENOMIC DNA]</scope>
    <source>
        <strain evidence="8 9">CGMCC 1.5364</strain>
    </source>
</reference>
<dbReference type="GO" id="GO:0016020">
    <property type="term" value="C:membrane"/>
    <property type="evidence" value="ECO:0007669"/>
    <property type="project" value="UniProtKB-SubCell"/>
</dbReference>
<dbReference type="AlphaFoldDB" id="A0A562NQ82"/>
<feature type="domain" description="EamA" evidence="7">
    <location>
        <begin position="169"/>
        <end position="299"/>
    </location>
</feature>
<dbReference type="RefSeq" id="WP_145397683.1">
    <property type="nucleotide sequence ID" value="NZ_VLKU01000005.1"/>
</dbReference>
<feature type="transmembrane region" description="Helical" evidence="6">
    <location>
        <begin position="282"/>
        <end position="300"/>
    </location>
</feature>
<sequence>MNTAPSLTSQNPIAGILLKCASVAVFTLMAATIKGTSESAGIPPGQQVFFRSFFAIPVIIAWLIWRRELRTGLKTFRPMGHFYRGVVGTAAMCLGFWALTLLPFPEVTAIGYAAPLLTVLFAAMFLGEEVRAFRLAMVALGLVGVLIILSPQLGLSSADDPDAQLRRTLGAVVTLAGAACAALAQIFVRKLVHEERTSAIVFWFSITSTLLSLLTLPYGWVMPDPTTAVLLVVTGLLGGIGQILLTSAYRAADASLVAPFEYSSMLLALVLGWFVFGEAPTSIMLAGAALVILAGILIIWREHKLGLERARQRKAMTPQG</sequence>
<evidence type="ECO:0000256" key="4">
    <source>
        <dbReference type="ARBA" id="ARBA00022989"/>
    </source>
</evidence>
<gene>
    <name evidence="8" type="ORF">IQ24_01863</name>
</gene>
<dbReference type="SUPFAM" id="SSF103481">
    <property type="entry name" value="Multidrug resistance efflux transporter EmrE"/>
    <property type="match status" value="2"/>
</dbReference>
<evidence type="ECO:0000256" key="1">
    <source>
        <dbReference type="ARBA" id="ARBA00004141"/>
    </source>
</evidence>
<dbReference type="PANTHER" id="PTHR22911">
    <property type="entry name" value="ACYL-MALONYL CONDENSING ENZYME-RELATED"/>
    <property type="match status" value="1"/>
</dbReference>
<feature type="transmembrane region" description="Helical" evidence="6">
    <location>
        <begin position="227"/>
        <end position="249"/>
    </location>
</feature>
<comment type="similarity">
    <text evidence="2">Belongs to the drug/metabolite transporter (DMT) superfamily. 10 TMS drug/metabolite exporter (DME) (TC 2.A.7.3) family.</text>
</comment>
<feature type="transmembrane region" description="Helical" evidence="6">
    <location>
        <begin position="48"/>
        <end position="65"/>
    </location>
</feature>
<name>A0A562NQ82_9RHOB</name>
<evidence type="ECO:0000256" key="5">
    <source>
        <dbReference type="ARBA" id="ARBA00023136"/>
    </source>
</evidence>
<evidence type="ECO:0000313" key="9">
    <source>
        <dbReference type="Proteomes" id="UP000316225"/>
    </source>
</evidence>
<evidence type="ECO:0000313" key="8">
    <source>
        <dbReference type="EMBL" id="TWI34345.1"/>
    </source>
</evidence>
<dbReference type="Proteomes" id="UP000316225">
    <property type="component" value="Unassembled WGS sequence"/>
</dbReference>
<dbReference type="OrthoDB" id="8478503at2"/>
<dbReference type="Pfam" id="PF00892">
    <property type="entry name" value="EamA"/>
    <property type="match status" value="2"/>
</dbReference>
<keyword evidence="9" id="KW-1185">Reference proteome</keyword>
<dbReference type="EMBL" id="VLKU01000005">
    <property type="protein sequence ID" value="TWI34345.1"/>
    <property type="molecule type" value="Genomic_DNA"/>
</dbReference>
<evidence type="ECO:0000256" key="3">
    <source>
        <dbReference type="ARBA" id="ARBA00022692"/>
    </source>
</evidence>
<comment type="subcellular location">
    <subcellularLocation>
        <location evidence="1">Membrane</location>
        <topology evidence="1">Multi-pass membrane protein</topology>
    </subcellularLocation>
</comment>
<organism evidence="8 9">
    <name type="scientific">Paracoccus sulfuroxidans</name>
    <dbReference type="NCBI Taxonomy" id="384678"/>
    <lineage>
        <taxon>Bacteria</taxon>
        <taxon>Pseudomonadati</taxon>
        <taxon>Pseudomonadota</taxon>
        <taxon>Alphaproteobacteria</taxon>
        <taxon>Rhodobacterales</taxon>
        <taxon>Paracoccaceae</taxon>
        <taxon>Paracoccus</taxon>
    </lineage>
</organism>
<proteinExistence type="inferred from homology"/>